<gene>
    <name evidence="1" type="ORF">GCM10009038_15860</name>
</gene>
<organism evidence="1 2">
    <name type="scientific">Salinicola rhizosphaerae</name>
    <dbReference type="NCBI Taxonomy" id="1443141"/>
    <lineage>
        <taxon>Bacteria</taxon>
        <taxon>Pseudomonadati</taxon>
        <taxon>Pseudomonadota</taxon>
        <taxon>Gammaproteobacteria</taxon>
        <taxon>Oceanospirillales</taxon>
        <taxon>Halomonadaceae</taxon>
        <taxon>Salinicola</taxon>
    </lineage>
</organism>
<evidence type="ECO:0008006" key="3">
    <source>
        <dbReference type="Google" id="ProtNLM"/>
    </source>
</evidence>
<keyword evidence="2" id="KW-1185">Reference proteome</keyword>
<dbReference type="EMBL" id="BMZI01000003">
    <property type="protein sequence ID" value="GHB17761.1"/>
    <property type="molecule type" value="Genomic_DNA"/>
</dbReference>
<sequence>MDQWLHHSQEEIALGIGLCALLLIYRRLPDQRSTLILGLALSACTLLPMHPDWTPELSALLLLLAAIAHRQSFTLPDWVLGALPSSRLPVFQTARPQPRTEAAVQVTSHPVNGTLQVFHLSRWFEAVLIDPANPPLRDGETVYLIRYDTRQAWVSRVRSGTPVKPPGSHFGRLRWQWQLG</sequence>
<evidence type="ECO:0000313" key="1">
    <source>
        <dbReference type="EMBL" id="GHB17761.1"/>
    </source>
</evidence>
<proteinExistence type="predicted"/>
<protein>
    <recommendedName>
        <fullName evidence="3">DUF4131 domain-containing protein</fullName>
    </recommendedName>
</protein>
<name>A0ABQ3DWI0_9GAMM</name>
<evidence type="ECO:0000313" key="2">
    <source>
        <dbReference type="Proteomes" id="UP000646745"/>
    </source>
</evidence>
<comment type="caution">
    <text evidence="1">The sequence shown here is derived from an EMBL/GenBank/DDBJ whole genome shotgun (WGS) entry which is preliminary data.</text>
</comment>
<dbReference type="RefSeq" id="WP_189444123.1">
    <property type="nucleotide sequence ID" value="NZ_BMZI01000003.1"/>
</dbReference>
<dbReference type="Proteomes" id="UP000646745">
    <property type="component" value="Unassembled WGS sequence"/>
</dbReference>
<accession>A0ABQ3DWI0</accession>
<reference evidence="2" key="1">
    <citation type="journal article" date="2019" name="Int. J. Syst. Evol. Microbiol.">
        <title>The Global Catalogue of Microorganisms (GCM) 10K type strain sequencing project: providing services to taxonomists for standard genome sequencing and annotation.</title>
        <authorList>
            <consortium name="The Broad Institute Genomics Platform"/>
            <consortium name="The Broad Institute Genome Sequencing Center for Infectious Disease"/>
            <person name="Wu L."/>
            <person name="Ma J."/>
        </authorList>
    </citation>
    <scope>NUCLEOTIDE SEQUENCE [LARGE SCALE GENOMIC DNA]</scope>
    <source>
        <strain evidence="2">KCTC 32998</strain>
    </source>
</reference>